<evidence type="ECO:0000256" key="1">
    <source>
        <dbReference type="ARBA" id="ARBA00006129"/>
    </source>
</evidence>
<dbReference type="RefSeq" id="WP_088984864.1">
    <property type="nucleotide sequence ID" value="NZ_LT607413.1"/>
</dbReference>
<dbReference type="Pfam" id="PF02543">
    <property type="entry name" value="Carbam_trans_N"/>
    <property type="match status" value="1"/>
</dbReference>
<dbReference type="InParanoid" id="A0A1C5A4T7"/>
<gene>
    <name evidence="4" type="ORF">GA0070618_6313</name>
</gene>
<evidence type="ECO:0000259" key="2">
    <source>
        <dbReference type="Pfam" id="PF02543"/>
    </source>
</evidence>
<evidence type="ECO:0000259" key="3">
    <source>
        <dbReference type="Pfam" id="PF16861"/>
    </source>
</evidence>
<dbReference type="PANTHER" id="PTHR34847">
    <property type="entry name" value="NODULATION PROTEIN U"/>
    <property type="match status" value="1"/>
</dbReference>
<proteinExistence type="inferred from homology"/>
<dbReference type="InterPro" id="IPR038152">
    <property type="entry name" value="Carbam_trans_C_sf"/>
</dbReference>
<keyword evidence="5" id="KW-1185">Reference proteome</keyword>
<sequence length="504" mass="54808">MLNQSDRLVVSVFFGDHDSNVTIASGNRLLLHLEAERVLGIKHVAATAEQMDEVVSAALSYVGADEDAVDELLVGKWSAKYDLAHPIGMGRRQFTPVVTGHHLNHIGTALPSGFDSCLVLCADGWSEDGATSMYLYDHGRLDRIAVLEHTFLTGRVYGTATQLTVQPDYMMANASDSGKMLGLSAYGSHNAELAKRIRADVAVFNRPHLDGADDLRRSYGISDVYSSNPDDRRRELAATVQTEWEEELLAVAARFRPFSPRLALVGGCAMNVVANGRLANSGIYDDIFIPSMPSDTGQSLGAVWNRYPGTVTTSPYLGRDYGIEATKASVVSMVDDLAAGHVVALYTGASESGPRALGNRSILAVPRTDEVRVRVSEEIKRRESYRPIAPVIRAEDLGRFFDGSRLSPYMTYAYAAKAEVADRAPAIVHADGTSRVQTVGVDEHPFLHAVLTALEERGEMPILANTSMNVAGRPMVDTPEDARQFLAETPVDVLYLGDERLARP</sequence>
<evidence type="ECO:0000313" key="5">
    <source>
        <dbReference type="Proteomes" id="UP000198253"/>
    </source>
</evidence>
<dbReference type="GO" id="GO:0016740">
    <property type="term" value="F:transferase activity"/>
    <property type="evidence" value="ECO:0007669"/>
    <property type="project" value="UniProtKB-KW"/>
</dbReference>
<feature type="domain" description="Carbamoyltransferase C-terminal" evidence="3">
    <location>
        <begin position="335"/>
        <end position="499"/>
    </location>
</feature>
<dbReference type="PANTHER" id="PTHR34847:SF1">
    <property type="entry name" value="NODULATION PROTEIN U"/>
    <property type="match status" value="1"/>
</dbReference>
<dbReference type="InterPro" id="IPR003696">
    <property type="entry name" value="Carbtransf_dom"/>
</dbReference>
<dbReference type="OrthoDB" id="9780777at2"/>
<dbReference type="InterPro" id="IPR051338">
    <property type="entry name" value="NodU/CmcH_Carbamoyltrnsfr"/>
</dbReference>
<name>A0A1C5A4T7_MICEC</name>
<dbReference type="Gene3D" id="3.30.420.40">
    <property type="match status" value="1"/>
</dbReference>
<dbReference type="EMBL" id="LT607413">
    <property type="protein sequence ID" value="SCF40253.1"/>
    <property type="molecule type" value="Genomic_DNA"/>
</dbReference>
<protein>
    <submittedName>
        <fullName evidence="4">Carbamoyltransferase</fullName>
    </submittedName>
</protein>
<accession>A0A1C5A4T7</accession>
<organism evidence="4 5">
    <name type="scientific">Micromonospora echinospora</name>
    <name type="common">Micromonospora purpurea</name>
    <dbReference type="NCBI Taxonomy" id="1877"/>
    <lineage>
        <taxon>Bacteria</taxon>
        <taxon>Bacillati</taxon>
        <taxon>Actinomycetota</taxon>
        <taxon>Actinomycetes</taxon>
        <taxon>Micromonosporales</taxon>
        <taxon>Micromonosporaceae</taxon>
        <taxon>Micromonospora</taxon>
    </lineage>
</organism>
<dbReference type="Proteomes" id="UP000198253">
    <property type="component" value="Chromosome I"/>
</dbReference>
<evidence type="ECO:0000313" key="4">
    <source>
        <dbReference type="EMBL" id="SCF40253.1"/>
    </source>
</evidence>
<dbReference type="CDD" id="cd24033">
    <property type="entry name" value="ASKHA_NBD_NodU_CmcH-like_N"/>
    <property type="match status" value="1"/>
</dbReference>
<comment type="similarity">
    <text evidence="1">Belongs to the NodU/CmcH family.</text>
</comment>
<dbReference type="AlphaFoldDB" id="A0A1C5A4T7"/>
<reference evidence="5" key="1">
    <citation type="submission" date="2016-06" db="EMBL/GenBank/DDBJ databases">
        <authorList>
            <person name="Varghese N."/>
            <person name="Submissions Spin"/>
        </authorList>
    </citation>
    <scope>NUCLEOTIDE SEQUENCE [LARGE SCALE GENOMIC DNA]</scope>
    <source>
        <strain evidence="5">DSM 43816</strain>
    </source>
</reference>
<dbReference type="Pfam" id="PF16861">
    <property type="entry name" value="Carbam_trans_C"/>
    <property type="match status" value="1"/>
</dbReference>
<feature type="domain" description="Carbamoyltransferase" evidence="2">
    <location>
        <begin position="99"/>
        <end position="302"/>
    </location>
</feature>
<dbReference type="InterPro" id="IPR031730">
    <property type="entry name" value="Carbam_trans_C"/>
</dbReference>
<dbReference type="Gene3D" id="3.90.870.20">
    <property type="entry name" value="Carbamoyltransferase, C-terminal domain"/>
    <property type="match status" value="1"/>
</dbReference>
<keyword evidence="4" id="KW-0808">Transferase</keyword>